<feature type="region of interest" description="Disordered" evidence="1">
    <location>
        <begin position="18"/>
        <end position="38"/>
    </location>
</feature>
<organism evidence="2 3">
    <name type="scientific">Muraenolepis orangiensis</name>
    <name type="common">Patagonian moray cod</name>
    <dbReference type="NCBI Taxonomy" id="630683"/>
    <lineage>
        <taxon>Eukaryota</taxon>
        <taxon>Metazoa</taxon>
        <taxon>Chordata</taxon>
        <taxon>Craniata</taxon>
        <taxon>Vertebrata</taxon>
        <taxon>Euteleostomi</taxon>
        <taxon>Actinopterygii</taxon>
        <taxon>Neopterygii</taxon>
        <taxon>Teleostei</taxon>
        <taxon>Neoteleostei</taxon>
        <taxon>Acanthomorphata</taxon>
        <taxon>Zeiogadaria</taxon>
        <taxon>Gadariae</taxon>
        <taxon>Gadiformes</taxon>
        <taxon>Muraenolepidoidei</taxon>
        <taxon>Muraenolepididae</taxon>
        <taxon>Muraenolepis</taxon>
    </lineage>
</organism>
<sequence>MRSSIACVAASGSRGFRVDGGQNLSAGSPTPYPLQQAVMDPPVLQPDRRTRGKMEFFQTFLTTSSYRQVHRRGDVPMRNTSGTLLALFPTLVFVV</sequence>
<dbReference type="AlphaFoldDB" id="A0A9Q0IP65"/>
<proteinExistence type="predicted"/>
<accession>A0A9Q0IP65</accession>
<evidence type="ECO:0000313" key="3">
    <source>
        <dbReference type="Proteomes" id="UP001148018"/>
    </source>
</evidence>
<dbReference type="Proteomes" id="UP001148018">
    <property type="component" value="Unassembled WGS sequence"/>
</dbReference>
<gene>
    <name evidence="2" type="ORF">NHX12_027783</name>
</gene>
<comment type="caution">
    <text evidence="2">The sequence shown here is derived from an EMBL/GenBank/DDBJ whole genome shotgun (WGS) entry which is preliminary data.</text>
</comment>
<keyword evidence="3" id="KW-1185">Reference proteome</keyword>
<evidence type="ECO:0000313" key="2">
    <source>
        <dbReference type="EMBL" id="KAJ3605739.1"/>
    </source>
</evidence>
<evidence type="ECO:0000256" key="1">
    <source>
        <dbReference type="SAM" id="MobiDB-lite"/>
    </source>
</evidence>
<reference evidence="2" key="1">
    <citation type="submission" date="2022-07" db="EMBL/GenBank/DDBJ databases">
        <title>Chromosome-level genome of Muraenolepis orangiensis.</title>
        <authorList>
            <person name="Kim J."/>
        </authorList>
    </citation>
    <scope>NUCLEOTIDE SEQUENCE</scope>
    <source>
        <strain evidence="2">KU_S4_2022</strain>
        <tissue evidence="2">Muscle</tissue>
    </source>
</reference>
<protein>
    <submittedName>
        <fullName evidence="2">Uncharacterized protein</fullName>
    </submittedName>
</protein>
<name>A0A9Q0IP65_9TELE</name>
<dbReference type="EMBL" id="JANIIK010000043">
    <property type="protein sequence ID" value="KAJ3605739.1"/>
    <property type="molecule type" value="Genomic_DNA"/>
</dbReference>